<reference evidence="6 7" key="1">
    <citation type="submission" date="2020-06" db="EMBL/GenBank/DDBJ databases">
        <title>Transcriptomic and genomic resources for Thalictrum thalictroides and T. hernandezii: Facilitating candidate gene discovery in an emerging model plant lineage.</title>
        <authorList>
            <person name="Arias T."/>
            <person name="Riano-Pachon D.M."/>
            <person name="Di Stilio V.S."/>
        </authorList>
    </citation>
    <scope>NUCLEOTIDE SEQUENCE [LARGE SCALE GENOMIC DNA]</scope>
    <source>
        <strain evidence="7">cv. WT478/WT964</strain>
        <tissue evidence="6">Leaves</tissue>
    </source>
</reference>
<dbReference type="GO" id="GO:0046872">
    <property type="term" value="F:metal ion binding"/>
    <property type="evidence" value="ECO:0007669"/>
    <property type="project" value="UniProtKB-KW"/>
</dbReference>
<dbReference type="PROSITE" id="PS51795">
    <property type="entry name" value="ZF_FLZ"/>
    <property type="match status" value="1"/>
</dbReference>
<feature type="compositionally biased region" description="Polar residues" evidence="4">
    <location>
        <begin position="1"/>
        <end position="19"/>
    </location>
</feature>
<comment type="caution">
    <text evidence="6">The sequence shown here is derived from an EMBL/GenBank/DDBJ whole genome shotgun (WGS) entry which is preliminary data.</text>
</comment>
<dbReference type="OrthoDB" id="1902692at2759"/>
<feature type="region of interest" description="Disordered" evidence="4">
    <location>
        <begin position="1"/>
        <end position="28"/>
    </location>
</feature>
<proteinExistence type="inferred from homology"/>
<evidence type="ECO:0000313" key="6">
    <source>
        <dbReference type="EMBL" id="KAF5203247.1"/>
    </source>
</evidence>
<dbReference type="InterPro" id="IPR007650">
    <property type="entry name" value="Zf-FLZ_dom"/>
</dbReference>
<evidence type="ECO:0000259" key="5">
    <source>
        <dbReference type="PROSITE" id="PS51795"/>
    </source>
</evidence>
<evidence type="ECO:0000256" key="3">
    <source>
        <dbReference type="PROSITE-ProRule" id="PRU01131"/>
    </source>
</evidence>
<evidence type="ECO:0000256" key="4">
    <source>
        <dbReference type="SAM" id="MobiDB-lite"/>
    </source>
</evidence>
<keyword evidence="2" id="KW-0479">Metal-binding</keyword>
<dbReference type="Pfam" id="PF04570">
    <property type="entry name" value="zf-FLZ"/>
    <property type="match status" value="1"/>
</dbReference>
<dbReference type="PANTHER" id="PTHR46443">
    <property type="entry name" value="FCS-LIKE ZINC FINGER 8"/>
    <property type="match status" value="1"/>
</dbReference>
<accession>A0A7J6X2D8</accession>
<dbReference type="PANTHER" id="PTHR46443:SF3">
    <property type="entry name" value="PROTEIN MARD1"/>
    <property type="match status" value="1"/>
</dbReference>
<name>A0A7J6X2D8_THATH</name>
<feature type="zinc finger region" description="FLZ-type" evidence="3">
    <location>
        <begin position="265"/>
        <end position="309"/>
    </location>
</feature>
<dbReference type="AlphaFoldDB" id="A0A7J6X2D8"/>
<dbReference type="Proteomes" id="UP000554482">
    <property type="component" value="Unassembled WGS sequence"/>
</dbReference>
<evidence type="ECO:0000256" key="2">
    <source>
        <dbReference type="ARBA" id="ARBA00022723"/>
    </source>
</evidence>
<gene>
    <name evidence="6" type="ORF">FRX31_007166</name>
</gene>
<evidence type="ECO:0000313" key="7">
    <source>
        <dbReference type="Proteomes" id="UP000554482"/>
    </source>
</evidence>
<dbReference type="EMBL" id="JABWDY010007061">
    <property type="protein sequence ID" value="KAF5203247.1"/>
    <property type="molecule type" value="Genomic_DNA"/>
</dbReference>
<feature type="domain" description="FLZ-type" evidence="5">
    <location>
        <begin position="265"/>
        <end position="309"/>
    </location>
</feature>
<dbReference type="InterPro" id="IPR044593">
    <property type="entry name" value="FLZ8/MARD1"/>
</dbReference>
<evidence type="ECO:0000256" key="1">
    <source>
        <dbReference type="ARBA" id="ARBA00009374"/>
    </source>
</evidence>
<comment type="similarity">
    <text evidence="1">Belongs to the FLZ family.</text>
</comment>
<sequence length="323" mass="35274">MTSNRSFKTENGSLSSPNDKQIKPTSPFFGSPRFFAGFSVKGSSEIESAMSPTSTLDSKSFCAFVNPFWSDKTTKTTSRLSSEPSLENKHHLFEKKLDSKGVGLGIVDALNDEETNKKLFKPDSRMVLFGSQLKIQIPSLPTSVLSPAESPRSPADFGIKTRNPQLGSLSFSSGLSPCSAKKSPFSSSNSGLETPSSPQVIIGCLSASEMELSEDYTCVISHGPNPKTIHIFGDCIVENCCEIVGFSGLKESGFSADCSPRSSEDFLSFCYNCKKKLGEGKDIYMYRGEKAFCSRECRYQEILFDEGMEKSDLEESLGLDLDL</sequence>
<protein>
    <submittedName>
        <fullName evidence="6">Fcs-like zinc finger</fullName>
    </submittedName>
</protein>
<keyword evidence="7" id="KW-1185">Reference proteome</keyword>
<organism evidence="6 7">
    <name type="scientific">Thalictrum thalictroides</name>
    <name type="common">Rue-anemone</name>
    <name type="synonym">Anemone thalictroides</name>
    <dbReference type="NCBI Taxonomy" id="46969"/>
    <lineage>
        <taxon>Eukaryota</taxon>
        <taxon>Viridiplantae</taxon>
        <taxon>Streptophyta</taxon>
        <taxon>Embryophyta</taxon>
        <taxon>Tracheophyta</taxon>
        <taxon>Spermatophyta</taxon>
        <taxon>Magnoliopsida</taxon>
        <taxon>Ranunculales</taxon>
        <taxon>Ranunculaceae</taxon>
        <taxon>Thalictroideae</taxon>
        <taxon>Thalictrum</taxon>
    </lineage>
</organism>